<dbReference type="Proteomes" id="UP000825935">
    <property type="component" value="Chromosome 17"/>
</dbReference>
<gene>
    <name evidence="1" type="ORF">KP509_17G044600</name>
</gene>
<sequence length="204" mass="23924">MTWVNFKTQLLTEFSHEDYSKNNRDTFMRWGLTEFDLKFNQMPQADRTALEPDKLRSFLSMLDRSLRRELEPMLEDGVTTSGLTRNWDNVQAVVHRLTQRPLASNYGKGGMKTFFEASTSQNTYACRLDSDETNCDFWKQVYDTASRKKLSVENLYAMSSDIRAKTCWNEPVDMFSVYAHEINVDEKRKHDEEGQSKRTTRKIS</sequence>
<keyword evidence="2" id="KW-1185">Reference proteome</keyword>
<dbReference type="EMBL" id="CM035422">
    <property type="protein sequence ID" value="KAH7373211.1"/>
    <property type="molecule type" value="Genomic_DNA"/>
</dbReference>
<protein>
    <submittedName>
        <fullName evidence="1">Uncharacterized protein</fullName>
    </submittedName>
</protein>
<accession>A0A8T2SUL8</accession>
<evidence type="ECO:0000313" key="1">
    <source>
        <dbReference type="EMBL" id="KAH7373211.1"/>
    </source>
</evidence>
<reference evidence="1" key="1">
    <citation type="submission" date="2021-08" db="EMBL/GenBank/DDBJ databases">
        <title>WGS assembly of Ceratopteris richardii.</title>
        <authorList>
            <person name="Marchant D.B."/>
            <person name="Chen G."/>
            <person name="Jenkins J."/>
            <person name="Shu S."/>
            <person name="Leebens-Mack J."/>
            <person name="Grimwood J."/>
            <person name="Schmutz J."/>
            <person name="Soltis P."/>
            <person name="Soltis D."/>
            <person name="Chen Z.-H."/>
        </authorList>
    </citation>
    <scope>NUCLEOTIDE SEQUENCE</scope>
    <source>
        <strain evidence="1">Whitten #5841</strain>
        <tissue evidence="1">Leaf</tissue>
    </source>
</reference>
<evidence type="ECO:0000313" key="2">
    <source>
        <dbReference type="Proteomes" id="UP000825935"/>
    </source>
</evidence>
<organism evidence="1 2">
    <name type="scientific">Ceratopteris richardii</name>
    <name type="common">Triangle waterfern</name>
    <dbReference type="NCBI Taxonomy" id="49495"/>
    <lineage>
        <taxon>Eukaryota</taxon>
        <taxon>Viridiplantae</taxon>
        <taxon>Streptophyta</taxon>
        <taxon>Embryophyta</taxon>
        <taxon>Tracheophyta</taxon>
        <taxon>Polypodiopsida</taxon>
        <taxon>Polypodiidae</taxon>
        <taxon>Polypodiales</taxon>
        <taxon>Pteridineae</taxon>
        <taxon>Pteridaceae</taxon>
        <taxon>Parkerioideae</taxon>
        <taxon>Ceratopteris</taxon>
    </lineage>
</organism>
<dbReference type="AlphaFoldDB" id="A0A8T2SUL8"/>
<comment type="caution">
    <text evidence="1">The sequence shown here is derived from an EMBL/GenBank/DDBJ whole genome shotgun (WGS) entry which is preliminary data.</text>
</comment>
<name>A0A8T2SUL8_CERRI</name>
<proteinExistence type="predicted"/>